<feature type="domain" description="RNA polymerase sigma-70 region 4" evidence="5">
    <location>
        <begin position="137"/>
        <end position="185"/>
    </location>
</feature>
<keyword evidence="7" id="KW-1185">Reference proteome</keyword>
<dbReference type="SUPFAM" id="SSF88946">
    <property type="entry name" value="Sigma2 domain of RNA polymerase sigma factors"/>
    <property type="match status" value="1"/>
</dbReference>
<evidence type="ECO:0000256" key="1">
    <source>
        <dbReference type="ARBA" id="ARBA00010641"/>
    </source>
</evidence>
<keyword evidence="4" id="KW-0804">Transcription</keyword>
<organism evidence="6 7">
    <name type="scientific">Dyadobacter sandarakinus</name>
    <dbReference type="NCBI Taxonomy" id="2747268"/>
    <lineage>
        <taxon>Bacteria</taxon>
        <taxon>Pseudomonadati</taxon>
        <taxon>Bacteroidota</taxon>
        <taxon>Cytophagia</taxon>
        <taxon>Cytophagales</taxon>
        <taxon>Spirosomataceae</taxon>
        <taxon>Dyadobacter</taxon>
    </lineage>
</organism>
<dbReference type="InterPro" id="IPR014284">
    <property type="entry name" value="RNA_pol_sigma-70_dom"/>
</dbReference>
<evidence type="ECO:0000256" key="2">
    <source>
        <dbReference type="ARBA" id="ARBA00023015"/>
    </source>
</evidence>
<keyword evidence="3" id="KW-0731">Sigma factor</keyword>
<proteinExistence type="inferred from homology"/>
<dbReference type="SUPFAM" id="SSF88659">
    <property type="entry name" value="Sigma3 and sigma4 domains of RNA polymerase sigma factors"/>
    <property type="match status" value="1"/>
</dbReference>
<comment type="similarity">
    <text evidence="1">Belongs to the sigma-70 factor family. ECF subfamily.</text>
</comment>
<dbReference type="Gene3D" id="1.10.1740.10">
    <property type="match status" value="1"/>
</dbReference>
<dbReference type="InterPro" id="IPR013325">
    <property type="entry name" value="RNA_pol_sigma_r2"/>
</dbReference>
<gene>
    <name evidence="6" type="ORF">HWI92_21200</name>
</gene>
<name>A0ABX7IAU9_9BACT</name>
<dbReference type="InterPro" id="IPR036388">
    <property type="entry name" value="WH-like_DNA-bd_sf"/>
</dbReference>
<dbReference type="PANTHER" id="PTHR43133:SF46">
    <property type="entry name" value="RNA POLYMERASE SIGMA-70 FACTOR ECF SUBFAMILY"/>
    <property type="match status" value="1"/>
</dbReference>
<dbReference type="Pfam" id="PF04545">
    <property type="entry name" value="Sigma70_r4"/>
    <property type="match status" value="1"/>
</dbReference>
<dbReference type="EMBL" id="CP056775">
    <property type="protein sequence ID" value="QRR03251.1"/>
    <property type="molecule type" value="Genomic_DNA"/>
</dbReference>
<accession>A0ABX7IAU9</accession>
<dbReference type="Gene3D" id="1.10.10.10">
    <property type="entry name" value="Winged helix-like DNA-binding domain superfamily/Winged helix DNA-binding domain"/>
    <property type="match status" value="1"/>
</dbReference>
<dbReference type="Proteomes" id="UP000612680">
    <property type="component" value="Chromosome"/>
</dbReference>
<dbReference type="CDD" id="cd06171">
    <property type="entry name" value="Sigma70_r4"/>
    <property type="match status" value="1"/>
</dbReference>
<keyword evidence="2" id="KW-0805">Transcription regulation</keyword>
<evidence type="ECO:0000313" key="6">
    <source>
        <dbReference type="EMBL" id="QRR03251.1"/>
    </source>
</evidence>
<dbReference type="RefSeq" id="WP_204659009.1">
    <property type="nucleotide sequence ID" value="NZ_CP056775.1"/>
</dbReference>
<sequence length="200" mass="23621">MKQDFSSANPPDVLSDWKLFLGGDMPAFGKLMSRHFQILFHYGNKFSCDQEFIKDCIQDIFLTLWERRAYLAEDVVVKPYLMASLRRHMHRTSKTRLHQDSTAYEEDVEFDISFSVEEDFIENESALMMAQRAKYFIDQLPARQKEVIYLRFFQEVDRNQIARIMNISPQTVSNLLQIALKQLRKSWHLVSALIAFCFYA</sequence>
<dbReference type="InterPro" id="IPR007630">
    <property type="entry name" value="RNA_pol_sigma70_r4"/>
</dbReference>
<evidence type="ECO:0000313" key="7">
    <source>
        <dbReference type="Proteomes" id="UP000612680"/>
    </source>
</evidence>
<protein>
    <submittedName>
        <fullName evidence="6">Sigma-70 family RNA polymerase sigma factor</fullName>
    </submittedName>
</protein>
<dbReference type="PANTHER" id="PTHR43133">
    <property type="entry name" value="RNA POLYMERASE ECF-TYPE SIGMA FACTO"/>
    <property type="match status" value="1"/>
</dbReference>
<evidence type="ECO:0000259" key="5">
    <source>
        <dbReference type="Pfam" id="PF04545"/>
    </source>
</evidence>
<dbReference type="InterPro" id="IPR013324">
    <property type="entry name" value="RNA_pol_sigma_r3/r4-like"/>
</dbReference>
<dbReference type="InterPro" id="IPR039425">
    <property type="entry name" value="RNA_pol_sigma-70-like"/>
</dbReference>
<evidence type="ECO:0000256" key="4">
    <source>
        <dbReference type="ARBA" id="ARBA00023163"/>
    </source>
</evidence>
<evidence type="ECO:0000256" key="3">
    <source>
        <dbReference type="ARBA" id="ARBA00023082"/>
    </source>
</evidence>
<dbReference type="NCBIfam" id="TIGR02937">
    <property type="entry name" value="sigma70-ECF"/>
    <property type="match status" value="1"/>
</dbReference>
<reference evidence="6 7" key="1">
    <citation type="submission" date="2020-06" db="EMBL/GenBank/DDBJ databases">
        <title>Dyadobacter sandarakinus sp. nov., isolated from the soil of the Arctic Yellow River Station.</title>
        <authorList>
            <person name="Zhang Y."/>
            <person name="Peng F."/>
        </authorList>
    </citation>
    <scope>NUCLEOTIDE SEQUENCE [LARGE SCALE GENOMIC DNA]</scope>
    <source>
        <strain evidence="6 7">Q3-56</strain>
    </source>
</reference>